<evidence type="ECO:0000259" key="14">
    <source>
        <dbReference type="PROSITE" id="PS51085"/>
    </source>
</evidence>
<dbReference type="PATRIC" id="fig|544718.43.peg.195"/>
<feature type="domain" description="4Fe-4S Mo/W bis-MGD-type" evidence="16">
    <location>
        <begin position="220"/>
        <end position="281"/>
    </location>
</feature>
<dbReference type="GO" id="GO:0016020">
    <property type="term" value="C:membrane"/>
    <property type="evidence" value="ECO:0007669"/>
    <property type="project" value="UniProtKB-SubCell"/>
</dbReference>
<dbReference type="Pfam" id="PF22117">
    <property type="entry name" value="Fer4_Nqo3"/>
    <property type="match status" value="1"/>
</dbReference>
<dbReference type="GO" id="GO:0008137">
    <property type="term" value="F:NADH dehydrogenase (ubiquinone) activity"/>
    <property type="evidence" value="ECO:0007669"/>
    <property type="project" value="InterPro"/>
</dbReference>
<keyword evidence="9" id="KW-0408">Iron</keyword>
<evidence type="ECO:0000313" key="21">
    <source>
        <dbReference type="Proteomes" id="UP000308001"/>
    </source>
</evidence>
<evidence type="ECO:0000256" key="10">
    <source>
        <dbReference type="ARBA" id="ARBA00023014"/>
    </source>
</evidence>
<dbReference type="PANTHER" id="PTHR43105">
    <property type="entry name" value="RESPIRATORY NITRATE REDUCTASE"/>
    <property type="match status" value="1"/>
</dbReference>
<dbReference type="Pfam" id="PF10588">
    <property type="entry name" value="NADH-G_4Fe-4S_3"/>
    <property type="match status" value="1"/>
</dbReference>
<evidence type="ECO:0000256" key="2">
    <source>
        <dbReference type="ARBA" id="ARBA00004370"/>
    </source>
</evidence>
<evidence type="ECO:0000256" key="9">
    <source>
        <dbReference type="ARBA" id="ARBA00023004"/>
    </source>
</evidence>
<keyword evidence="5" id="KW-0001">2Fe-2S</keyword>
<keyword evidence="8" id="KW-1278">Translocase</keyword>
<reference evidence="19 21" key="3">
    <citation type="submission" date="2019-05" db="EMBL/GenBank/DDBJ databases">
        <title>Arcobacter cibarius and Arcobacter thereius providing challenges in identification an antibiotic susceptibility and Quinolone resistance.</title>
        <authorList>
            <person name="Busch A."/>
            <person name="Hanel I."/>
            <person name="Hotzel H."/>
            <person name="Tomaso H."/>
        </authorList>
    </citation>
    <scope>NUCLEOTIDE SEQUENCE [LARGE SCALE GENOMIC DNA]</scope>
    <source>
        <strain evidence="19 21">17CS1191_2</strain>
    </source>
</reference>
<dbReference type="InterPro" id="IPR001041">
    <property type="entry name" value="2Fe-2S_ferredoxin-type"/>
</dbReference>
<dbReference type="Pfam" id="PF13510">
    <property type="entry name" value="Fer2_4"/>
    <property type="match status" value="1"/>
</dbReference>
<dbReference type="Gene3D" id="2.20.25.90">
    <property type="entry name" value="ADC-like domains"/>
    <property type="match status" value="1"/>
</dbReference>
<evidence type="ECO:0000256" key="12">
    <source>
        <dbReference type="ARBA" id="ARBA00023136"/>
    </source>
</evidence>
<dbReference type="AlphaFoldDB" id="A0A1C0B8A7"/>
<dbReference type="PROSITE" id="PS00643">
    <property type="entry name" value="COMPLEX1_75K_3"/>
    <property type="match status" value="1"/>
</dbReference>
<dbReference type="GO" id="GO:0051537">
    <property type="term" value="F:2 iron, 2 sulfur cluster binding"/>
    <property type="evidence" value="ECO:0007669"/>
    <property type="project" value="UniProtKB-KW"/>
</dbReference>
<keyword evidence="4" id="KW-0004">4Fe-4S</keyword>
<dbReference type="PANTHER" id="PTHR43105:SF10">
    <property type="entry name" value="NADH-QUINONE OXIDOREDUCTASE SUBUNIT G"/>
    <property type="match status" value="1"/>
</dbReference>
<dbReference type="EMBL" id="VBUF01000001">
    <property type="protein sequence ID" value="TLS73193.1"/>
    <property type="molecule type" value="Genomic_DNA"/>
</dbReference>
<dbReference type="InterPro" id="IPR036010">
    <property type="entry name" value="2Fe-2S_ferredoxin-like_sf"/>
</dbReference>
<dbReference type="CDD" id="cd00207">
    <property type="entry name" value="fer2"/>
    <property type="match status" value="1"/>
</dbReference>
<dbReference type="SUPFAM" id="SSF53706">
    <property type="entry name" value="Formate dehydrogenase/DMSO reductase, domains 1-3"/>
    <property type="match status" value="1"/>
</dbReference>
<evidence type="ECO:0000313" key="20">
    <source>
        <dbReference type="Proteomes" id="UP000093281"/>
    </source>
</evidence>
<dbReference type="Proteomes" id="UP000308001">
    <property type="component" value="Unassembled WGS sequence"/>
</dbReference>
<accession>A0A1C0B8A7</accession>
<evidence type="ECO:0000259" key="16">
    <source>
        <dbReference type="PROSITE" id="PS51669"/>
    </source>
</evidence>
<dbReference type="Gene3D" id="3.10.20.740">
    <property type="match status" value="1"/>
</dbReference>
<organism evidence="18 20">
    <name type="scientific">Aliarcobacter thereius</name>
    <dbReference type="NCBI Taxonomy" id="544718"/>
    <lineage>
        <taxon>Bacteria</taxon>
        <taxon>Pseudomonadati</taxon>
        <taxon>Campylobacterota</taxon>
        <taxon>Epsilonproteobacteria</taxon>
        <taxon>Campylobacterales</taxon>
        <taxon>Arcobacteraceae</taxon>
        <taxon>Aliarcobacter</taxon>
    </lineage>
</organism>
<dbReference type="SMART" id="SM00929">
    <property type="entry name" value="NADH-G_4Fe-4S_3"/>
    <property type="match status" value="1"/>
</dbReference>
<dbReference type="GO" id="GO:0051539">
    <property type="term" value="F:4 iron, 4 sulfur cluster binding"/>
    <property type="evidence" value="ECO:0007669"/>
    <property type="project" value="UniProtKB-KW"/>
</dbReference>
<dbReference type="GO" id="GO:0046872">
    <property type="term" value="F:metal ion binding"/>
    <property type="evidence" value="ECO:0007669"/>
    <property type="project" value="UniProtKB-KW"/>
</dbReference>
<evidence type="ECO:0000313" key="19">
    <source>
        <dbReference type="EMBL" id="TLS73193.1"/>
    </source>
</evidence>
<evidence type="ECO:0000256" key="4">
    <source>
        <dbReference type="ARBA" id="ARBA00022485"/>
    </source>
</evidence>
<reference evidence="20" key="2">
    <citation type="submission" date="2015-05" db="EMBL/GenBank/DDBJ databases">
        <authorList>
            <person name="Rovetto F."/>
            <person name="Cocolin L."/>
            <person name="Illeghems K."/>
            <person name="Van Nieuwerburgh F."/>
            <person name="Houf K."/>
        </authorList>
    </citation>
    <scope>NUCLEOTIDE SEQUENCE [LARGE SCALE GENOMIC DNA]</scope>
    <source>
        <strain evidence="20">DU22</strain>
    </source>
</reference>
<evidence type="ECO:0000256" key="8">
    <source>
        <dbReference type="ARBA" id="ARBA00022967"/>
    </source>
</evidence>
<protein>
    <submittedName>
        <fullName evidence="19">2Fe-2S iron-sulfur cluster binding domain-containing protein</fullName>
    </submittedName>
    <submittedName>
        <fullName evidence="18">NADH-quinone oxidoreductase subunit G</fullName>
        <ecNumber evidence="18">1.6.5.11</ecNumber>
    </submittedName>
</protein>
<dbReference type="GO" id="GO:0016491">
    <property type="term" value="F:oxidoreductase activity"/>
    <property type="evidence" value="ECO:0007669"/>
    <property type="project" value="UniProtKB-KW"/>
</dbReference>
<keyword evidence="10" id="KW-0411">Iron-sulfur</keyword>
<dbReference type="InterPro" id="IPR054351">
    <property type="entry name" value="NADH_UbQ_OxRdtase_ferredoxin"/>
</dbReference>
<evidence type="ECO:0000256" key="13">
    <source>
        <dbReference type="ARBA" id="ARBA00034078"/>
    </source>
</evidence>
<dbReference type="InterPro" id="IPR017896">
    <property type="entry name" value="4Fe4S_Fe-S-bd"/>
</dbReference>
<keyword evidence="11" id="KW-0520">NAD</keyword>
<dbReference type="EC" id="1.6.5.11" evidence="18"/>
<dbReference type="PROSITE" id="PS51085">
    <property type="entry name" value="2FE2S_FER_2"/>
    <property type="match status" value="1"/>
</dbReference>
<feature type="domain" description="4Fe-4S His(Cys)3-ligated-type" evidence="17">
    <location>
        <begin position="81"/>
        <end position="120"/>
    </location>
</feature>
<feature type="domain" description="4Fe-4S ferredoxin-type" evidence="15">
    <location>
        <begin position="142"/>
        <end position="170"/>
    </location>
</feature>
<evidence type="ECO:0000313" key="18">
    <source>
        <dbReference type="EMBL" id="OCL99830.1"/>
    </source>
</evidence>
<keyword evidence="18" id="KW-0560">Oxidoreductase</keyword>
<dbReference type="GO" id="GO:0042773">
    <property type="term" value="P:ATP synthesis coupled electron transport"/>
    <property type="evidence" value="ECO:0007669"/>
    <property type="project" value="InterPro"/>
</dbReference>
<dbReference type="GO" id="GO:0048038">
    <property type="term" value="F:quinone binding"/>
    <property type="evidence" value="ECO:0007669"/>
    <property type="project" value="UniProtKB-KW"/>
</dbReference>
<gene>
    <name evidence="18" type="primary">nuoG</name>
    <name evidence="18" type="ORF">AAX29_00880</name>
    <name evidence="19" type="ORF">FE246_01530</name>
</gene>
<dbReference type="PROSITE" id="PS51839">
    <property type="entry name" value="4FE4S_HC3"/>
    <property type="match status" value="1"/>
</dbReference>
<dbReference type="SUPFAM" id="SSF54862">
    <property type="entry name" value="4Fe-4S ferredoxins"/>
    <property type="match status" value="1"/>
</dbReference>
<keyword evidence="12" id="KW-0472">Membrane</keyword>
<dbReference type="PROSITE" id="PS51379">
    <property type="entry name" value="4FE4S_FER_2"/>
    <property type="match status" value="1"/>
</dbReference>
<evidence type="ECO:0000259" key="15">
    <source>
        <dbReference type="PROSITE" id="PS51379"/>
    </source>
</evidence>
<dbReference type="InterPro" id="IPR019574">
    <property type="entry name" value="NADH_UbQ_OxRdtase_Gsu_4Fe4S-bd"/>
</dbReference>
<dbReference type="PROSITE" id="PS51669">
    <property type="entry name" value="4FE4S_MOW_BIS_MGD"/>
    <property type="match status" value="1"/>
</dbReference>
<dbReference type="OrthoDB" id="9816402at2"/>
<dbReference type="InterPro" id="IPR000283">
    <property type="entry name" value="NADH_UbQ_OxRdtase_75kDa_su_CS"/>
</dbReference>
<dbReference type="SUPFAM" id="SSF54292">
    <property type="entry name" value="2Fe-2S ferredoxin-like"/>
    <property type="match status" value="1"/>
</dbReference>
<dbReference type="RefSeq" id="WP_066180938.1">
    <property type="nucleotide sequence ID" value="NZ_LCUJ01000002.1"/>
</dbReference>
<comment type="subcellular location">
    <subcellularLocation>
        <location evidence="2">Membrane</location>
    </subcellularLocation>
</comment>
<sequence>MAEQVSITINGIQFQATKGSLLIDKLLDEKIHIPHFCYHQALGKDGNCRMCMVEIEGQKRPQIACDTPIKDGMIIKTKGAKIEKVRKDILELELINHPIDCPTCDQAGECKLQDYYMESGFYASRVNPSYKNLANKRVDLGSNVMLDQERCVLCLRCVRFCKDITKTGELGVISRTDHSVIGTFPGKPLDNPYAMNVVDLCPVGALTSKDFRFKQRVWFLQSFEAICNGCSKACNINVDHRKEKYKDDIIYRFRPRTNKSVNGWFMCDEGRISYSKEQENRLEVALINKSETTISNAIINIFKELSTKQNILMLLDPNLSYEEMANTKALSEKLNIKLSGYSPNTIDETFADDWLKKADRSANRASFKELSINEDEVFFKESLEKADLVIIVNNSYFENNLELLESKKTISLLTHNCMLVASSNIVVPLASFYEKSGTYINCDGIRQKVVSKMDKNSPMPTITTIIEDIKTMIEKGNI</sequence>
<comment type="similarity">
    <text evidence="3">Belongs to the complex I 75 kDa subunit family.</text>
</comment>
<dbReference type="Gene3D" id="3.30.70.20">
    <property type="match status" value="1"/>
</dbReference>
<evidence type="ECO:0000256" key="11">
    <source>
        <dbReference type="ARBA" id="ARBA00023027"/>
    </source>
</evidence>
<name>A0A1C0B8A7_9BACT</name>
<keyword evidence="7" id="KW-0479">Metal-binding</keyword>
<dbReference type="EMBL" id="LCUJ01000002">
    <property type="protein sequence ID" value="OCL99830.1"/>
    <property type="molecule type" value="Genomic_DNA"/>
</dbReference>
<dbReference type="PROSITE" id="PS00641">
    <property type="entry name" value="COMPLEX1_75K_1"/>
    <property type="match status" value="1"/>
</dbReference>
<comment type="caution">
    <text evidence="18">The sequence shown here is derived from an EMBL/GenBank/DDBJ whole genome shotgun (WGS) entry which is preliminary data.</text>
</comment>
<comment type="cofactor">
    <cofactor evidence="13">
        <name>[2Fe-2S] cluster</name>
        <dbReference type="ChEBI" id="CHEBI:190135"/>
    </cofactor>
</comment>
<reference evidence="18" key="1">
    <citation type="submission" date="2015-05" db="EMBL/GenBank/DDBJ databases">
        <authorList>
            <person name="Wang D.B."/>
            <person name="Wang M."/>
        </authorList>
    </citation>
    <scope>NUCLEOTIDE SEQUENCE [LARGE SCALE GENOMIC DNA]</scope>
    <source>
        <strain evidence="18">DU22</strain>
    </source>
</reference>
<keyword evidence="6" id="KW-0874">Quinone</keyword>
<evidence type="ECO:0000256" key="5">
    <source>
        <dbReference type="ARBA" id="ARBA00022714"/>
    </source>
</evidence>
<feature type="domain" description="2Fe-2S ferredoxin-type" evidence="14">
    <location>
        <begin position="3"/>
        <end position="81"/>
    </location>
</feature>
<comment type="cofactor">
    <cofactor evidence="1">
        <name>[4Fe-4S] cluster</name>
        <dbReference type="ChEBI" id="CHEBI:49883"/>
    </cofactor>
</comment>
<proteinExistence type="inferred from homology"/>
<dbReference type="STRING" id="544718.AAX25_00199"/>
<evidence type="ECO:0000256" key="7">
    <source>
        <dbReference type="ARBA" id="ARBA00022723"/>
    </source>
</evidence>
<evidence type="ECO:0000256" key="1">
    <source>
        <dbReference type="ARBA" id="ARBA00001966"/>
    </source>
</evidence>
<dbReference type="FunFam" id="3.10.20.740:FF:000004">
    <property type="entry name" value="NADH-quinone oxidoreductase"/>
    <property type="match status" value="1"/>
</dbReference>
<dbReference type="InterPro" id="IPR006963">
    <property type="entry name" value="Mopterin_OxRdtase_4Fe-4S_dom"/>
</dbReference>
<evidence type="ECO:0000256" key="3">
    <source>
        <dbReference type="ARBA" id="ARBA00005404"/>
    </source>
</evidence>
<dbReference type="InterPro" id="IPR050123">
    <property type="entry name" value="Prok_molybdopt-oxidoreductase"/>
</dbReference>
<evidence type="ECO:0000256" key="6">
    <source>
        <dbReference type="ARBA" id="ARBA00022719"/>
    </source>
</evidence>
<dbReference type="Proteomes" id="UP000093281">
    <property type="component" value="Unassembled WGS sequence"/>
</dbReference>
<evidence type="ECO:0000259" key="17">
    <source>
        <dbReference type="PROSITE" id="PS51839"/>
    </source>
</evidence>